<evidence type="ECO:0000313" key="3">
    <source>
        <dbReference type="Proteomes" id="UP001497623"/>
    </source>
</evidence>
<dbReference type="AlphaFoldDB" id="A0AAV2RYP0"/>
<sequence length="436" mass="49140">EAKVLLSTPEEAVELMLSSSSDGIKTLAALILDDTSELMGKHYVAMRRLTNLLSFTKRQTHRGINIVGVAEFINNENVQALSQIFSSDFIIQNMSSADIIKGASCSRVSEKEVNNKHHCNEIKEKLLCLSSRTEEEENYENNSSLSKRSTEINTGEGLQVNKDEALILTSAHSSQTPKHKFSGGNMSTSTSLSEKLTFTTEKSEIVSSTEIITKETHIVIRSMTENKKTFVNTINKPHSLREENDSSSNIVRNYHHDSSSNNTNYQINQNPNNVEGDKCNTSSFEPNKSQEICSFSAKMNSQDCSKSNRTDRSVWRSGTKRADIMKNKEERERIDPFSKNTSSHSENRSPHDKQDYINKNSISFQQDQNDRVNKYLSLWKVRDCSSNITRTDQLSSSFNHTEDQIAPNPIGVKIDKCNKSLLEPNKSQKICSFSTK</sequence>
<reference evidence="2 3" key="1">
    <citation type="submission" date="2024-05" db="EMBL/GenBank/DDBJ databases">
        <authorList>
            <person name="Wallberg A."/>
        </authorList>
    </citation>
    <scope>NUCLEOTIDE SEQUENCE [LARGE SCALE GENOMIC DNA]</scope>
</reference>
<dbReference type="EMBL" id="CAXKWB010035718">
    <property type="protein sequence ID" value="CAL4147075.1"/>
    <property type="molecule type" value="Genomic_DNA"/>
</dbReference>
<feature type="compositionally biased region" description="Basic and acidic residues" evidence="1">
    <location>
        <begin position="345"/>
        <end position="355"/>
    </location>
</feature>
<feature type="region of interest" description="Disordered" evidence="1">
    <location>
        <begin position="298"/>
        <end position="355"/>
    </location>
</feature>
<name>A0AAV2RYP0_MEGNR</name>
<feature type="compositionally biased region" description="Polar residues" evidence="1">
    <location>
        <begin position="184"/>
        <end position="193"/>
    </location>
</feature>
<feature type="region of interest" description="Disordered" evidence="1">
    <location>
        <begin position="137"/>
        <end position="156"/>
    </location>
</feature>
<feature type="compositionally biased region" description="Basic and acidic residues" evidence="1">
    <location>
        <begin position="306"/>
        <end position="336"/>
    </location>
</feature>
<keyword evidence="3" id="KW-1185">Reference proteome</keyword>
<feature type="non-terminal residue" evidence="2">
    <location>
        <position position="436"/>
    </location>
</feature>
<evidence type="ECO:0000256" key="1">
    <source>
        <dbReference type="SAM" id="MobiDB-lite"/>
    </source>
</evidence>
<evidence type="ECO:0000313" key="2">
    <source>
        <dbReference type="EMBL" id="CAL4147075.1"/>
    </source>
</evidence>
<gene>
    <name evidence="2" type="ORF">MNOR_LOCUS29973</name>
</gene>
<feature type="non-terminal residue" evidence="2">
    <location>
        <position position="1"/>
    </location>
</feature>
<comment type="caution">
    <text evidence="2">The sequence shown here is derived from an EMBL/GenBank/DDBJ whole genome shotgun (WGS) entry which is preliminary data.</text>
</comment>
<proteinExistence type="predicted"/>
<organism evidence="2 3">
    <name type="scientific">Meganyctiphanes norvegica</name>
    <name type="common">Northern krill</name>
    <name type="synonym">Thysanopoda norvegica</name>
    <dbReference type="NCBI Taxonomy" id="48144"/>
    <lineage>
        <taxon>Eukaryota</taxon>
        <taxon>Metazoa</taxon>
        <taxon>Ecdysozoa</taxon>
        <taxon>Arthropoda</taxon>
        <taxon>Crustacea</taxon>
        <taxon>Multicrustacea</taxon>
        <taxon>Malacostraca</taxon>
        <taxon>Eumalacostraca</taxon>
        <taxon>Eucarida</taxon>
        <taxon>Euphausiacea</taxon>
        <taxon>Euphausiidae</taxon>
        <taxon>Meganyctiphanes</taxon>
    </lineage>
</organism>
<dbReference type="Proteomes" id="UP001497623">
    <property type="component" value="Unassembled WGS sequence"/>
</dbReference>
<protein>
    <submittedName>
        <fullName evidence="2">Uncharacterized protein</fullName>
    </submittedName>
</protein>
<accession>A0AAV2RYP0</accession>
<feature type="region of interest" description="Disordered" evidence="1">
    <location>
        <begin position="172"/>
        <end position="193"/>
    </location>
</feature>